<dbReference type="GO" id="GO:0006364">
    <property type="term" value="P:rRNA processing"/>
    <property type="evidence" value="ECO:0007669"/>
    <property type="project" value="UniProtKB-KW"/>
</dbReference>
<dbReference type="PANTHER" id="PTHR13026">
    <property type="entry name" value="NNP-1 PROTEIN NOVEL NUCLEAR PROTEIN 1 NOP52"/>
    <property type="match status" value="1"/>
</dbReference>
<dbReference type="Pfam" id="PF05997">
    <property type="entry name" value="Nop52"/>
    <property type="match status" value="1"/>
</dbReference>
<accession>A0A0F7SU92</accession>
<evidence type="ECO:0000256" key="1">
    <source>
        <dbReference type="ARBA" id="ARBA00004123"/>
    </source>
</evidence>
<dbReference type="EMBL" id="LN483332">
    <property type="protein sequence ID" value="CED85031.1"/>
    <property type="molecule type" value="Genomic_DNA"/>
</dbReference>
<comment type="similarity">
    <text evidence="2">Belongs to the RRP1 family.</text>
</comment>
<dbReference type="AlphaFoldDB" id="A0A0F7SU92"/>
<keyword evidence="4" id="KW-0539">Nucleus</keyword>
<keyword evidence="3" id="KW-0698">rRNA processing</keyword>
<protein>
    <submittedName>
        <fullName evidence="6">Nucleolar protein NOP52/RRP1</fullName>
    </submittedName>
</protein>
<organism evidence="6">
    <name type="scientific">Phaffia rhodozyma</name>
    <name type="common">Yeast</name>
    <name type="synonym">Xanthophyllomyces dendrorhous</name>
    <dbReference type="NCBI Taxonomy" id="264483"/>
    <lineage>
        <taxon>Eukaryota</taxon>
        <taxon>Fungi</taxon>
        <taxon>Dikarya</taxon>
        <taxon>Basidiomycota</taxon>
        <taxon>Agaricomycotina</taxon>
        <taxon>Tremellomycetes</taxon>
        <taxon>Cystofilobasidiales</taxon>
        <taxon>Mrakiaceae</taxon>
        <taxon>Phaffia</taxon>
    </lineage>
</organism>
<reference evidence="6" key="1">
    <citation type="submission" date="2014-08" db="EMBL/GenBank/DDBJ databases">
        <authorList>
            <person name="Sharma Rahul"/>
            <person name="Thines Marco"/>
        </authorList>
    </citation>
    <scope>NUCLEOTIDE SEQUENCE</scope>
</reference>
<feature type="region of interest" description="Disordered" evidence="5">
    <location>
        <begin position="186"/>
        <end position="215"/>
    </location>
</feature>
<comment type="subcellular location">
    <subcellularLocation>
        <location evidence="1">Nucleus</location>
    </subcellularLocation>
</comment>
<name>A0A0F7SU92_PHARH</name>
<evidence type="ECO:0000256" key="4">
    <source>
        <dbReference type="ARBA" id="ARBA00023242"/>
    </source>
</evidence>
<feature type="compositionally biased region" description="Low complexity" evidence="5">
    <location>
        <begin position="186"/>
        <end position="212"/>
    </location>
</feature>
<evidence type="ECO:0000256" key="3">
    <source>
        <dbReference type="ARBA" id="ARBA00022552"/>
    </source>
</evidence>
<dbReference type="InterPro" id="IPR010301">
    <property type="entry name" value="RRP1"/>
</dbReference>
<evidence type="ECO:0000256" key="5">
    <source>
        <dbReference type="SAM" id="MobiDB-lite"/>
    </source>
</evidence>
<feature type="region of interest" description="Disordered" evidence="5">
    <location>
        <begin position="1"/>
        <end position="24"/>
    </location>
</feature>
<dbReference type="GO" id="GO:0005634">
    <property type="term" value="C:nucleus"/>
    <property type="evidence" value="ECO:0007669"/>
    <property type="project" value="UniProtKB-SubCell"/>
</dbReference>
<sequence length="325" mass="36200">MPKVSKAKLERMRPVEPSAAPPLGKYLASTDKSVRDKAIRKLAGFLSRNDAEDVEGGGGRLGSDLEMKKLWKGLFYCFWMSDKPLVQQALATELSDLILLIDPKGCENMGERTLAALEFVGGFWDSIVREWSGIDRLRMDKYYMLIRRFLNATFRLLQRDNWRKESIESYNAILILLTPPPPCSIPTAASSSTTTTSPSTTASTTAAISEPSLSPPPENLPMLLNPFISLALLTQQSTTYDRTLNNVLYPFVLSLDPSLSSSPSTSSASDLDLEAFEQVDEQLREQWKKTFMSALFQAAGGEGTRDSNRRKIYTFWKEMGGGEDD</sequence>
<dbReference type="PANTHER" id="PTHR13026:SF0">
    <property type="entry name" value="RIBOSOMAL RNA PROCESSING 1B"/>
    <property type="match status" value="1"/>
</dbReference>
<evidence type="ECO:0000313" key="6">
    <source>
        <dbReference type="EMBL" id="CED85031.1"/>
    </source>
</evidence>
<proteinExistence type="inferred from homology"/>
<evidence type="ECO:0000256" key="2">
    <source>
        <dbReference type="ARBA" id="ARBA00006374"/>
    </source>
</evidence>
<dbReference type="GO" id="GO:0030688">
    <property type="term" value="C:preribosome, small subunit precursor"/>
    <property type="evidence" value="ECO:0007669"/>
    <property type="project" value="InterPro"/>
</dbReference>